<keyword evidence="3" id="KW-1185">Reference proteome</keyword>
<dbReference type="Proteomes" id="UP000308760">
    <property type="component" value="Unassembled WGS sequence"/>
</dbReference>
<gene>
    <name evidence="2" type="ORF">FAB82_04825</name>
</gene>
<evidence type="ECO:0000313" key="2">
    <source>
        <dbReference type="EMBL" id="THV42712.1"/>
    </source>
</evidence>
<protein>
    <submittedName>
        <fullName evidence="2">Uncharacterized protein</fullName>
    </submittedName>
</protein>
<keyword evidence="1" id="KW-0472">Membrane</keyword>
<dbReference type="RefSeq" id="WP_136533412.1">
    <property type="nucleotide sequence ID" value="NZ_STGY01000019.1"/>
</dbReference>
<dbReference type="EMBL" id="STGY01000019">
    <property type="protein sequence ID" value="THV42712.1"/>
    <property type="molecule type" value="Genomic_DNA"/>
</dbReference>
<keyword evidence="1" id="KW-1133">Transmembrane helix</keyword>
<accession>A0A4S8QHK3</accession>
<reference evidence="3" key="1">
    <citation type="submission" date="2019-04" db="EMBL/GenBank/DDBJ databases">
        <title>Nocardioides xinjiangensis sp. nov.</title>
        <authorList>
            <person name="Liu S."/>
        </authorList>
    </citation>
    <scope>NUCLEOTIDE SEQUENCE [LARGE SCALE GENOMIC DNA]</scope>
    <source>
        <strain evidence="3">18</strain>
    </source>
</reference>
<organism evidence="2 3">
    <name type="scientific">Glycomyces buryatensis</name>
    <dbReference type="NCBI Taxonomy" id="2570927"/>
    <lineage>
        <taxon>Bacteria</taxon>
        <taxon>Bacillati</taxon>
        <taxon>Actinomycetota</taxon>
        <taxon>Actinomycetes</taxon>
        <taxon>Glycomycetales</taxon>
        <taxon>Glycomycetaceae</taxon>
        <taxon>Glycomyces</taxon>
    </lineage>
</organism>
<dbReference type="AlphaFoldDB" id="A0A4S8QHK3"/>
<proteinExistence type="predicted"/>
<reference evidence="2 3" key="2">
    <citation type="submission" date="2019-05" db="EMBL/GenBank/DDBJ databases">
        <title>Glycomyces buryatensis sp. nov.</title>
        <authorList>
            <person name="Nikitina E."/>
        </authorList>
    </citation>
    <scope>NUCLEOTIDE SEQUENCE [LARGE SCALE GENOMIC DNA]</scope>
    <source>
        <strain evidence="2 3">18</strain>
    </source>
</reference>
<evidence type="ECO:0000313" key="3">
    <source>
        <dbReference type="Proteomes" id="UP000308760"/>
    </source>
</evidence>
<sequence length="80" mass="8668">MINRALTATAVLAALAVLQLAHWARKFTDSPRALVVTICLAYSACGALMLLAMPHKIETAWSWAKATVTTAWSAVWQLIS</sequence>
<feature type="transmembrane region" description="Helical" evidence="1">
    <location>
        <begin position="31"/>
        <end position="52"/>
    </location>
</feature>
<comment type="caution">
    <text evidence="2">The sequence shown here is derived from an EMBL/GenBank/DDBJ whole genome shotgun (WGS) entry which is preliminary data.</text>
</comment>
<name>A0A4S8QHK3_9ACTN</name>
<evidence type="ECO:0000256" key="1">
    <source>
        <dbReference type="SAM" id="Phobius"/>
    </source>
</evidence>
<keyword evidence="1" id="KW-0812">Transmembrane</keyword>